<sequence>NYDKVWYGGKIINAKDLPSDNCNSPLKVTAELTSGWDEVGVTWFNRLQWNGARSQAEKANNGAPKPSEYGPLFEYKKRHYSSRFTWDTKLSWQPEFAYGVG</sequence>
<feature type="non-terminal residue" evidence="1">
    <location>
        <position position="1"/>
    </location>
</feature>
<evidence type="ECO:0000313" key="1">
    <source>
        <dbReference type="EMBL" id="RZH96788.1"/>
    </source>
</evidence>
<name>A0A4Q7CK18_9STAP</name>
<dbReference type="Proteomes" id="UP000293854">
    <property type="component" value="Unassembled WGS sequence"/>
</dbReference>
<evidence type="ECO:0000313" key="2">
    <source>
        <dbReference type="Proteomes" id="UP000293854"/>
    </source>
</evidence>
<reference evidence="1 2" key="1">
    <citation type="submission" date="2018-11" db="EMBL/GenBank/DDBJ databases">
        <title>Genomic profiling of Staphylococcus species from a Poultry farm system in KwaZulu-Natal, South Africa.</title>
        <authorList>
            <person name="Amoako D.G."/>
            <person name="Somboro A.M."/>
            <person name="Abia A.L.K."/>
            <person name="Bester L.A."/>
            <person name="Essack S.Y."/>
        </authorList>
    </citation>
    <scope>NUCLEOTIDE SEQUENCE [LARGE SCALE GENOMIC DNA]</scope>
    <source>
        <strain evidence="1 2">SA11</strain>
    </source>
</reference>
<dbReference type="EMBL" id="RQTE01000838">
    <property type="protein sequence ID" value="RZH96788.1"/>
    <property type="molecule type" value="Genomic_DNA"/>
</dbReference>
<keyword evidence="1" id="KW-0675">Receptor</keyword>
<feature type="non-terminal residue" evidence="1">
    <location>
        <position position="101"/>
    </location>
</feature>
<gene>
    <name evidence="1" type="ORF">EIG99_15435</name>
</gene>
<comment type="caution">
    <text evidence="1">The sequence shown here is derived from an EMBL/GenBank/DDBJ whole genome shotgun (WGS) entry which is preliminary data.</text>
</comment>
<protein>
    <submittedName>
        <fullName evidence="1">TonB-dependent receptor</fullName>
    </submittedName>
</protein>
<proteinExistence type="predicted"/>
<organism evidence="1 2">
    <name type="scientific">Staphylococcus condimenti</name>
    <dbReference type="NCBI Taxonomy" id="70255"/>
    <lineage>
        <taxon>Bacteria</taxon>
        <taxon>Bacillati</taxon>
        <taxon>Bacillota</taxon>
        <taxon>Bacilli</taxon>
        <taxon>Bacillales</taxon>
        <taxon>Staphylococcaceae</taxon>
        <taxon>Staphylococcus</taxon>
    </lineage>
</organism>
<dbReference type="AlphaFoldDB" id="A0A4Q7CK18"/>
<accession>A0A4Q7CK18</accession>